<protein>
    <submittedName>
        <fullName evidence="1">Uncharacterized protein</fullName>
    </submittedName>
</protein>
<dbReference type="Proteomes" id="UP000587880">
    <property type="component" value="Unassembled WGS sequence"/>
</dbReference>
<evidence type="ECO:0000313" key="1">
    <source>
        <dbReference type="EMBL" id="NMF06282.1"/>
    </source>
</evidence>
<gene>
    <name evidence="1" type="ORF">HF849_16305</name>
</gene>
<dbReference type="EMBL" id="JABAGD010000031">
    <property type="protein sequence ID" value="NMF06282.1"/>
    <property type="molecule type" value="Genomic_DNA"/>
</dbReference>
<proteinExistence type="predicted"/>
<dbReference type="RefSeq" id="WP_168982496.1">
    <property type="nucleotide sequence ID" value="NZ_JABAGD010000031.1"/>
</dbReference>
<dbReference type="AlphaFoldDB" id="A0A7X9SR12"/>
<accession>A0A7X9SR12</accession>
<reference evidence="1 2" key="1">
    <citation type="submission" date="2020-04" db="EMBL/GenBank/DDBJ databases">
        <authorList>
            <person name="Hitch T.C.A."/>
            <person name="Wylensek D."/>
            <person name="Clavel T."/>
        </authorList>
    </citation>
    <scope>NUCLEOTIDE SEQUENCE [LARGE SCALE GENOMIC DNA]</scope>
    <source>
        <strain evidence="1 2">WB01_NA02</strain>
    </source>
</reference>
<name>A0A7X9SR12_CLOBE</name>
<sequence length="74" mass="8409">MICKELEKALKQKPFFDCVGGCGVDTSNGENNCMASSGIWFKYCPFCGKKIISMRNVKTGSWIWYEESEVKINE</sequence>
<evidence type="ECO:0000313" key="2">
    <source>
        <dbReference type="Proteomes" id="UP000587880"/>
    </source>
</evidence>
<comment type="caution">
    <text evidence="1">The sequence shown here is derived from an EMBL/GenBank/DDBJ whole genome shotgun (WGS) entry which is preliminary data.</text>
</comment>
<organism evidence="1 2">
    <name type="scientific">Clostridium beijerinckii</name>
    <name type="common">Clostridium MP</name>
    <dbReference type="NCBI Taxonomy" id="1520"/>
    <lineage>
        <taxon>Bacteria</taxon>
        <taxon>Bacillati</taxon>
        <taxon>Bacillota</taxon>
        <taxon>Clostridia</taxon>
        <taxon>Eubacteriales</taxon>
        <taxon>Clostridiaceae</taxon>
        <taxon>Clostridium</taxon>
    </lineage>
</organism>